<reference evidence="1 2" key="1">
    <citation type="submission" date="2016-07" db="EMBL/GenBank/DDBJ databases">
        <title>Pervasive Adenine N6-methylation of Active Genes in Fungi.</title>
        <authorList>
            <consortium name="DOE Joint Genome Institute"/>
            <person name="Mondo S.J."/>
            <person name="Dannebaum R.O."/>
            <person name="Kuo R.C."/>
            <person name="Labutti K."/>
            <person name="Haridas S."/>
            <person name="Kuo A."/>
            <person name="Salamov A."/>
            <person name="Ahrendt S.R."/>
            <person name="Lipzen A."/>
            <person name="Sullivan W."/>
            <person name="Andreopoulos W.B."/>
            <person name="Clum A."/>
            <person name="Lindquist E."/>
            <person name="Daum C."/>
            <person name="Ramamoorthy G.K."/>
            <person name="Gryganskyi A."/>
            <person name="Culley D."/>
            <person name="Magnuson J.K."/>
            <person name="James T.Y."/>
            <person name="O'Malley M.A."/>
            <person name="Stajich J.E."/>
            <person name="Spatafora J.W."/>
            <person name="Visel A."/>
            <person name="Grigoriev I.V."/>
        </authorList>
    </citation>
    <scope>NUCLEOTIDE SEQUENCE [LARGE SCALE GENOMIC DNA]</scope>
    <source>
        <strain evidence="1 2">CBS 129021</strain>
    </source>
</reference>
<dbReference type="OrthoDB" id="415706at2759"/>
<dbReference type="Proteomes" id="UP000193689">
    <property type="component" value="Unassembled WGS sequence"/>
</dbReference>
<dbReference type="InterPro" id="IPR027417">
    <property type="entry name" value="P-loop_NTPase"/>
</dbReference>
<dbReference type="AlphaFoldDB" id="A0A1Y2E1K7"/>
<accession>A0A1Y2E1K7</accession>
<dbReference type="STRING" id="1141098.A0A1Y2E1K7"/>
<keyword evidence="2" id="KW-1185">Reference proteome</keyword>
<gene>
    <name evidence="1" type="ORF">BCR38DRAFT_196504</name>
</gene>
<evidence type="ECO:0000313" key="1">
    <source>
        <dbReference type="EMBL" id="ORY65389.1"/>
    </source>
</evidence>
<dbReference type="EMBL" id="MCFJ01000006">
    <property type="protein sequence ID" value="ORY65389.1"/>
    <property type="molecule type" value="Genomic_DNA"/>
</dbReference>
<dbReference type="RefSeq" id="XP_040716541.1">
    <property type="nucleotide sequence ID" value="XM_040854062.1"/>
</dbReference>
<dbReference type="Gene3D" id="3.40.50.300">
    <property type="entry name" value="P-loop containing nucleotide triphosphate hydrolases"/>
    <property type="match status" value="1"/>
</dbReference>
<sequence length="117" mass="12738">MMQSSNHRNLLDFIDQLRSEGAVFGAAGKNQSGENSRMVASLVISCMRQSRGIILTVVSADNQFANQPVTNFARDIDPLGERTLGLIAKPDKLEQGTKGGAYWIEMGPNPSRPTRCS</sequence>
<name>A0A1Y2E1K7_9PEZI</name>
<proteinExistence type="predicted"/>
<evidence type="ECO:0000313" key="2">
    <source>
        <dbReference type="Proteomes" id="UP000193689"/>
    </source>
</evidence>
<organism evidence="1 2">
    <name type="scientific">Pseudomassariella vexata</name>
    <dbReference type="NCBI Taxonomy" id="1141098"/>
    <lineage>
        <taxon>Eukaryota</taxon>
        <taxon>Fungi</taxon>
        <taxon>Dikarya</taxon>
        <taxon>Ascomycota</taxon>
        <taxon>Pezizomycotina</taxon>
        <taxon>Sordariomycetes</taxon>
        <taxon>Xylariomycetidae</taxon>
        <taxon>Amphisphaeriales</taxon>
        <taxon>Pseudomassariaceae</taxon>
        <taxon>Pseudomassariella</taxon>
    </lineage>
</organism>
<comment type="caution">
    <text evidence="1">The sequence shown here is derived from an EMBL/GenBank/DDBJ whole genome shotgun (WGS) entry which is preliminary data.</text>
</comment>
<dbReference type="InParanoid" id="A0A1Y2E1K7"/>
<dbReference type="GeneID" id="63770274"/>
<protein>
    <submittedName>
        <fullName evidence="1">Uncharacterized protein</fullName>
    </submittedName>
</protein>
<dbReference type="SUPFAM" id="SSF52540">
    <property type="entry name" value="P-loop containing nucleoside triphosphate hydrolases"/>
    <property type="match status" value="1"/>
</dbReference>